<protein>
    <submittedName>
        <fullName evidence="2">Uncharacterized protein</fullName>
    </submittedName>
</protein>
<keyword evidence="1" id="KW-0472">Membrane</keyword>
<dbReference type="Proteomes" id="UP001219525">
    <property type="component" value="Unassembled WGS sequence"/>
</dbReference>
<proteinExistence type="predicted"/>
<name>A0AAD6UNG2_9AGAR</name>
<dbReference type="PANTHER" id="PTHR35043">
    <property type="entry name" value="TRANSCRIPTION FACTOR DOMAIN-CONTAINING PROTEIN"/>
    <property type="match status" value="1"/>
</dbReference>
<evidence type="ECO:0000313" key="3">
    <source>
        <dbReference type="Proteomes" id="UP001219525"/>
    </source>
</evidence>
<keyword evidence="1" id="KW-0812">Transmembrane</keyword>
<organism evidence="2 3">
    <name type="scientific">Mycena pura</name>
    <dbReference type="NCBI Taxonomy" id="153505"/>
    <lineage>
        <taxon>Eukaryota</taxon>
        <taxon>Fungi</taxon>
        <taxon>Dikarya</taxon>
        <taxon>Basidiomycota</taxon>
        <taxon>Agaricomycotina</taxon>
        <taxon>Agaricomycetes</taxon>
        <taxon>Agaricomycetidae</taxon>
        <taxon>Agaricales</taxon>
        <taxon>Marasmiineae</taxon>
        <taxon>Mycenaceae</taxon>
        <taxon>Mycena</taxon>
    </lineage>
</organism>
<sequence length="199" mass="22353">MHAAWWMDEPNTRGTYSLVSSCIFTLGLCVWTAVHLNIPERGGGARQFFRKLGWLAIGLLAPEAVTFTAWNQFVGAKRLVNELNVGNRQKPRRSLWRRFMSKLSIDSPGYDALDLERTGTTTRVVGNEWSLVHGFYAMMGGYAIDTSNSSEQFLPHGMRRLTLTTDGLRFIMEHAPELIPHVSVADINDKSKAVLSKLL</sequence>
<accession>A0AAD6UNG2</accession>
<feature type="transmembrane region" description="Helical" evidence="1">
    <location>
        <begin position="15"/>
        <end position="36"/>
    </location>
</feature>
<evidence type="ECO:0000313" key="2">
    <source>
        <dbReference type="EMBL" id="KAJ7191419.1"/>
    </source>
</evidence>
<dbReference type="PANTHER" id="PTHR35043:SF9">
    <property type="match status" value="1"/>
</dbReference>
<gene>
    <name evidence="2" type="ORF">GGX14DRAFT_578999</name>
</gene>
<dbReference type="AlphaFoldDB" id="A0AAD6UNG2"/>
<dbReference type="EMBL" id="JARJCW010000133">
    <property type="protein sequence ID" value="KAJ7191419.1"/>
    <property type="molecule type" value="Genomic_DNA"/>
</dbReference>
<feature type="transmembrane region" description="Helical" evidence="1">
    <location>
        <begin position="48"/>
        <end position="70"/>
    </location>
</feature>
<keyword evidence="1" id="KW-1133">Transmembrane helix</keyword>
<keyword evidence="3" id="KW-1185">Reference proteome</keyword>
<reference evidence="2" key="1">
    <citation type="submission" date="2023-03" db="EMBL/GenBank/DDBJ databases">
        <title>Massive genome expansion in bonnet fungi (Mycena s.s.) driven by repeated elements and novel gene families across ecological guilds.</title>
        <authorList>
            <consortium name="Lawrence Berkeley National Laboratory"/>
            <person name="Harder C.B."/>
            <person name="Miyauchi S."/>
            <person name="Viragh M."/>
            <person name="Kuo A."/>
            <person name="Thoen E."/>
            <person name="Andreopoulos B."/>
            <person name="Lu D."/>
            <person name="Skrede I."/>
            <person name="Drula E."/>
            <person name="Henrissat B."/>
            <person name="Morin E."/>
            <person name="Kohler A."/>
            <person name="Barry K."/>
            <person name="LaButti K."/>
            <person name="Morin E."/>
            <person name="Salamov A."/>
            <person name="Lipzen A."/>
            <person name="Mereny Z."/>
            <person name="Hegedus B."/>
            <person name="Baldrian P."/>
            <person name="Stursova M."/>
            <person name="Weitz H."/>
            <person name="Taylor A."/>
            <person name="Grigoriev I.V."/>
            <person name="Nagy L.G."/>
            <person name="Martin F."/>
            <person name="Kauserud H."/>
        </authorList>
    </citation>
    <scope>NUCLEOTIDE SEQUENCE</scope>
    <source>
        <strain evidence="2">9144</strain>
    </source>
</reference>
<comment type="caution">
    <text evidence="2">The sequence shown here is derived from an EMBL/GenBank/DDBJ whole genome shotgun (WGS) entry which is preliminary data.</text>
</comment>
<evidence type="ECO:0000256" key="1">
    <source>
        <dbReference type="SAM" id="Phobius"/>
    </source>
</evidence>